<keyword evidence="3" id="KW-1185">Reference proteome</keyword>
<feature type="compositionally biased region" description="Basic and acidic residues" evidence="1">
    <location>
        <begin position="245"/>
        <end position="260"/>
    </location>
</feature>
<comment type="caution">
    <text evidence="2">The sequence shown here is derived from an EMBL/GenBank/DDBJ whole genome shotgun (WGS) entry which is preliminary data.</text>
</comment>
<dbReference type="OrthoDB" id="4150826at2759"/>
<gene>
    <name evidence="2" type="ORF">AYL99_05115</name>
</gene>
<feature type="region of interest" description="Disordered" evidence="1">
    <location>
        <begin position="245"/>
        <end position="283"/>
    </location>
</feature>
<evidence type="ECO:0000313" key="3">
    <source>
        <dbReference type="Proteomes" id="UP000078343"/>
    </source>
</evidence>
<protein>
    <submittedName>
        <fullName evidence="2">Uncharacterized protein</fullName>
    </submittedName>
</protein>
<dbReference type="AlphaFoldDB" id="A0A178ZLL2"/>
<proteinExistence type="predicted"/>
<organism evidence="2 3">
    <name type="scientific">Fonsecaea erecta</name>
    <dbReference type="NCBI Taxonomy" id="1367422"/>
    <lineage>
        <taxon>Eukaryota</taxon>
        <taxon>Fungi</taxon>
        <taxon>Dikarya</taxon>
        <taxon>Ascomycota</taxon>
        <taxon>Pezizomycotina</taxon>
        <taxon>Eurotiomycetes</taxon>
        <taxon>Chaetothyriomycetidae</taxon>
        <taxon>Chaetothyriales</taxon>
        <taxon>Herpotrichiellaceae</taxon>
        <taxon>Fonsecaea</taxon>
    </lineage>
</organism>
<dbReference type="Proteomes" id="UP000078343">
    <property type="component" value="Unassembled WGS sequence"/>
</dbReference>
<dbReference type="RefSeq" id="XP_018693480.1">
    <property type="nucleotide sequence ID" value="XM_018836627.1"/>
</dbReference>
<feature type="region of interest" description="Disordered" evidence="1">
    <location>
        <begin position="528"/>
        <end position="549"/>
    </location>
</feature>
<accession>A0A178ZLL2</accession>
<feature type="region of interest" description="Disordered" evidence="1">
    <location>
        <begin position="1"/>
        <end position="20"/>
    </location>
</feature>
<dbReference type="GeneID" id="30009283"/>
<reference evidence="2 3" key="1">
    <citation type="submission" date="2016-04" db="EMBL/GenBank/DDBJ databases">
        <title>Draft genome of Fonsecaea erecta CBS 125763.</title>
        <authorList>
            <person name="Weiss V.A."/>
            <person name="Vicente V.A."/>
            <person name="Raittz R.T."/>
            <person name="Moreno L.F."/>
            <person name="De Souza E.M."/>
            <person name="Pedrosa F.O."/>
            <person name="Steffens M.B."/>
            <person name="Faoro H."/>
            <person name="Tadra-Sfeir M.Z."/>
            <person name="Najafzadeh M.J."/>
            <person name="Felipe M.S."/>
            <person name="Teixeira M."/>
            <person name="Sun J."/>
            <person name="Xi L."/>
            <person name="Gomes R."/>
            <person name="De Azevedo C.M."/>
            <person name="Salgado C.G."/>
            <person name="Da Silva M.B."/>
            <person name="Nascimento M.F."/>
            <person name="Queiroz-Telles F."/>
            <person name="Attili D.S."/>
            <person name="Gorbushina A."/>
        </authorList>
    </citation>
    <scope>NUCLEOTIDE SEQUENCE [LARGE SCALE GENOMIC DNA]</scope>
    <source>
        <strain evidence="2 3">CBS 125763</strain>
    </source>
</reference>
<feature type="compositionally biased region" description="Basic residues" evidence="1">
    <location>
        <begin position="1"/>
        <end position="17"/>
    </location>
</feature>
<dbReference type="EMBL" id="LVYI01000004">
    <property type="protein sequence ID" value="OAP60113.1"/>
    <property type="molecule type" value="Genomic_DNA"/>
</dbReference>
<evidence type="ECO:0000256" key="1">
    <source>
        <dbReference type="SAM" id="MobiDB-lite"/>
    </source>
</evidence>
<name>A0A178ZLL2_9EURO</name>
<feature type="region of interest" description="Disordered" evidence="1">
    <location>
        <begin position="201"/>
        <end position="224"/>
    </location>
</feature>
<sequence length="601" mass="67221">MPPSKTPRRRGPKRRKLREQDSLDLNNCYYTSEDRGFHLDPDIRVGLQTRCDANPYWIPEGETTDPTVVFEEPCPPSEFSAADRSETLSPAMFPEARAAKVVFKRKETQCPPQTDFLTRSALPSPLSVSIHAAAPPRVQFPDCRLEDSMNGRPPDYHSNYLNDIRIPSPLLYHNAQFDYVRPSDAPPLAWSSSFSEYIHGQQKPEPDFTSWRPVEDSVTQDERTDLQRHGSLGFAICTASSSKHRAEASHISDESHDSSTHRFVPSPGDDPRGSPEMGGRNQEYSCAADVGRSPAVALHGHETPWYTDSFMRTSSHDTKINMPRNVKSTGDDLVFPTLPTPVCLQRSLSAYCSPSNTVQPEGNQAANSWERAEEGLSSGPDLIDNTPPSTFDTVEAAMRAVRRDRDALSTHLSSERKDDGGVTDEAQPGAAANVVLPPCMDLVPARLYQHQVIVWPLSNSIIDAKKKRVRDRWGVIHLVDWLEKLNTLDLYADDGQLSLRDLARRPDESNSNFSKEILASEPTLSSSSSVRVHCNNSQSDDESISGRREERLFTGSEHDSEIDLVDDLVSDDEWANWDWDFEPDDVFERIGLFATDWEAAG</sequence>
<evidence type="ECO:0000313" key="2">
    <source>
        <dbReference type="EMBL" id="OAP60113.1"/>
    </source>
</evidence>